<protein>
    <recommendedName>
        <fullName evidence="2">N-formylglutamate amidohydrolase</fullName>
    </recommendedName>
</protein>
<dbReference type="AlphaFoldDB" id="A0A382UQ37"/>
<evidence type="ECO:0000313" key="1">
    <source>
        <dbReference type="EMBL" id="SVD36373.1"/>
    </source>
</evidence>
<dbReference type="Gene3D" id="3.40.630.40">
    <property type="entry name" value="Zn-dependent exopeptidases"/>
    <property type="match status" value="1"/>
</dbReference>
<accession>A0A382UQ37</accession>
<organism evidence="1">
    <name type="scientific">marine metagenome</name>
    <dbReference type="NCBI Taxonomy" id="408172"/>
    <lineage>
        <taxon>unclassified sequences</taxon>
        <taxon>metagenomes</taxon>
        <taxon>ecological metagenomes</taxon>
    </lineage>
</organism>
<sequence>YVTNLGVGENLMLSDKNPPFEIKSSPVKPQLPLICHIPHSSTIVPNHVRNTFLISNSDLDKQILAMTDHFTDELFDEVKELGGLMFVNRVSRLVFDPERFLNDSDEPMSAYGMGAVYLKTKNELFLRDVKEYTKERGKIIEEFFNPYLLKIETEIEGLLRKFGKCFIVDGHSFPLIPSPYENAKLIRPDICLGYDSYHGPKEILESLTDIIKGQGVSVSHNIPFSGSYVPGKFYRKNLKVKSLMIEINRGTYMDERTGTKGLRFEKIKKITSKILNEITQHL</sequence>
<dbReference type="InterPro" id="IPR007709">
    <property type="entry name" value="N-FG_amidohydro"/>
</dbReference>
<dbReference type="SUPFAM" id="SSF53187">
    <property type="entry name" value="Zn-dependent exopeptidases"/>
    <property type="match status" value="1"/>
</dbReference>
<proteinExistence type="predicted"/>
<reference evidence="1" key="1">
    <citation type="submission" date="2018-05" db="EMBL/GenBank/DDBJ databases">
        <authorList>
            <person name="Lanie J.A."/>
            <person name="Ng W.-L."/>
            <person name="Kazmierczak K.M."/>
            <person name="Andrzejewski T.M."/>
            <person name="Davidsen T.M."/>
            <person name="Wayne K.J."/>
            <person name="Tettelin H."/>
            <person name="Glass J.I."/>
            <person name="Rusch D."/>
            <person name="Podicherti R."/>
            <person name="Tsui H.-C.T."/>
            <person name="Winkler M.E."/>
        </authorList>
    </citation>
    <scope>NUCLEOTIDE SEQUENCE</scope>
</reference>
<name>A0A382UQ37_9ZZZZ</name>
<feature type="non-terminal residue" evidence="1">
    <location>
        <position position="1"/>
    </location>
</feature>
<evidence type="ECO:0008006" key="2">
    <source>
        <dbReference type="Google" id="ProtNLM"/>
    </source>
</evidence>
<gene>
    <name evidence="1" type="ORF">METZ01_LOCUS389227</name>
</gene>
<dbReference type="EMBL" id="UINC01145941">
    <property type="protein sequence ID" value="SVD36373.1"/>
    <property type="molecule type" value="Genomic_DNA"/>
</dbReference>
<dbReference type="Pfam" id="PF05013">
    <property type="entry name" value="FGase"/>
    <property type="match status" value="1"/>
</dbReference>